<dbReference type="PANTHER" id="PTHR33133:SF1">
    <property type="entry name" value="EXPRESSED PROTEIN-RELATED"/>
    <property type="match status" value="1"/>
</dbReference>
<dbReference type="PANTHER" id="PTHR33133">
    <property type="entry name" value="OS08G0107100 PROTEIN-RELATED"/>
    <property type="match status" value="1"/>
</dbReference>
<sequence>MEKLEDYVQGFDAESSDSDHHGMGVLEILRETVRILRYNLSRFMAIAAFLICPLCAVLLPNFLVDQSLLRRLSDRLMLLARSSGIPLVPFVSKSCQKFSETVISSAICFPLYVTLLLLAKAAVAYAVDCTYSRKKADSSKFFKLIMKIWGRVLSTYLWACMVIVGCVIFFLVILVGVSTTFSALGSSDDFQLYMAVFEGLVFSVAFANAVIICNMAVVISVLEDISGLGALLRSSNLIKGRTQVGLMIFLGSTIGMAFIEGLFEHRVKNLSYGDGSSRLWEGPLLVVMYSFLVLIDFMMTAVFYFSCKSCRTDAPGGELHSIVDSTALSNEAVPIPIQPQMSEEFRHNQ</sequence>
<evidence type="ECO:0000313" key="3">
    <source>
        <dbReference type="Proteomes" id="UP001345219"/>
    </source>
</evidence>
<keyword evidence="1" id="KW-1133">Transmembrane helix</keyword>
<evidence type="ECO:0000313" key="2">
    <source>
        <dbReference type="EMBL" id="KAK4753564.1"/>
    </source>
</evidence>
<proteinExistence type="predicted"/>
<feature type="transmembrane region" description="Helical" evidence="1">
    <location>
        <begin position="104"/>
        <end position="127"/>
    </location>
</feature>
<dbReference type="EMBL" id="JAXIOK010000015">
    <property type="protein sequence ID" value="KAK4753564.1"/>
    <property type="molecule type" value="Genomic_DNA"/>
</dbReference>
<name>A0AAN7JT14_9MYRT</name>
<protein>
    <submittedName>
        <fullName evidence="2">Uncharacterized protein</fullName>
    </submittedName>
</protein>
<dbReference type="AlphaFoldDB" id="A0AAN7JT14"/>
<evidence type="ECO:0000256" key="1">
    <source>
        <dbReference type="SAM" id="Phobius"/>
    </source>
</evidence>
<feature type="transmembrane region" description="Helical" evidence="1">
    <location>
        <begin position="43"/>
        <end position="64"/>
    </location>
</feature>
<feature type="transmembrane region" description="Helical" evidence="1">
    <location>
        <begin position="243"/>
        <end position="263"/>
    </location>
</feature>
<comment type="caution">
    <text evidence="2">The sequence shown here is derived from an EMBL/GenBank/DDBJ whole genome shotgun (WGS) entry which is preliminary data.</text>
</comment>
<feature type="transmembrane region" description="Helical" evidence="1">
    <location>
        <begin position="283"/>
        <end position="305"/>
    </location>
</feature>
<accession>A0AAN7JT14</accession>
<gene>
    <name evidence="2" type="ORF">SAY87_001668</name>
</gene>
<feature type="transmembrane region" description="Helical" evidence="1">
    <location>
        <begin position="148"/>
        <end position="175"/>
    </location>
</feature>
<keyword evidence="1" id="KW-0812">Transmembrane</keyword>
<keyword evidence="3" id="KW-1185">Reference proteome</keyword>
<feature type="transmembrane region" description="Helical" evidence="1">
    <location>
        <begin position="195"/>
        <end position="222"/>
    </location>
</feature>
<keyword evidence="1" id="KW-0472">Membrane</keyword>
<organism evidence="2 3">
    <name type="scientific">Trapa incisa</name>
    <dbReference type="NCBI Taxonomy" id="236973"/>
    <lineage>
        <taxon>Eukaryota</taxon>
        <taxon>Viridiplantae</taxon>
        <taxon>Streptophyta</taxon>
        <taxon>Embryophyta</taxon>
        <taxon>Tracheophyta</taxon>
        <taxon>Spermatophyta</taxon>
        <taxon>Magnoliopsida</taxon>
        <taxon>eudicotyledons</taxon>
        <taxon>Gunneridae</taxon>
        <taxon>Pentapetalae</taxon>
        <taxon>rosids</taxon>
        <taxon>malvids</taxon>
        <taxon>Myrtales</taxon>
        <taxon>Lythraceae</taxon>
        <taxon>Trapa</taxon>
    </lineage>
</organism>
<dbReference type="Proteomes" id="UP001345219">
    <property type="component" value="Chromosome 2"/>
</dbReference>
<reference evidence="2 3" key="1">
    <citation type="journal article" date="2023" name="Hortic Res">
        <title>Pangenome of water caltrop reveals structural variations and asymmetric subgenome divergence after allopolyploidization.</title>
        <authorList>
            <person name="Zhang X."/>
            <person name="Chen Y."/>
            <person name="Wang L."/>
            <person name="Yuan Y."/>
            <person name="Fang M."/>
            <person name="Shi L."/>
            <person name="Lu R."/>
            <person name="Comes H.P."/>
            <person name="Ma Y."/>
            <person name="Chen Y."/>
            <person name="Huang G."/>
            <person name="Zhou Y."/>
            <person name="Zheng Z."/>
            <person name="Qiu Y."/>
        </authorList>
    </citation>
    <scope>NUCLEOTIDE SEQUENCE [LARGE SCALE GENOMIC DNA]</scope>
    <source>
        <tissue evidence="2">Roots</tissue>
    </source>
</reference>